<name>A0A1G4BQM7_9PEZI</name>
<dbReference type="RefSeq" id="XP_022480846.1">
    <property type="nucleotide sequence ID" value="XM_022612685.1"/>
</dbReference>
<keyword evidence="2" id="KW-1185">Reference proteome</keyword>
<dbReference type="GeneID" id="34554195"/>
<accession>A0A1G4BQM7</accession>
<feature type="non-terminal residue" evidence="1">
    <location>
        <position position="1"/>
    </location>
</feature>
<proteinExistence type="predicted"/>
<sequence>LEGIGCSPQEISTRRPDPCSYQHNIGCLGSRSARRLRLDMETASSFPRGERHHCQVG</sequence>
<evidence type="ECO:0000313" key="1">
    <source>
        <dbReference type="EMBL" id="OHF03710.1"/>
    </source>
</evidence>
<gene>
    <name evidence="1" type="ORF">CORC01_01029</name>
</gene>
<evidence type="ECO:0000313" key="2">
    <source>
        <dbReference type="Proteomes" id="UP000176998"/>
    </source>
</evidence>
<organism evidence="1 2">
    <name type="scientific">Colletotrichum orchidophilum</name>
    <dbReference type="NCBI Taxonomy" id="1209926"/>
    <lineage>
        <taxon>Eukaryota</taxon>
        <taxon>Fungi</taxon>
        <taxon>Dikarya</taxon>
        <taxon>Ascomycota</taxon>
        <taxon>Pezizomycotina</taxon>
        <taxon>Sordariomycetes</taxon>
        <taxon>Hypocreomycetidae</taxon>
        <taxon>Glomerellales</taxon>
        <taxon>Glomerellaceae</taxon>
        <taxon>Colletotrichum</taxon>
    </lineage>
</organism>
<dbReference type="EMBL" id="MJBS01000005">
    <property type="protein sequence ID" value="OHF03710.1"/>
    <property type="molecule type" value="Genomic_DNA"/>
</dbReference>
<dbReference type="Proteomes" id="UP000176998">
    <property type="component" value="Unassembled WGS sequence"/>
</dbReference>
<reference evidence="1 2" key="1">
    <citation type="submission" date="2016-09" db="EMBL/GenBank/DDBJ databases">
        <authorList>
            <person name="Capua I."/>
            <person name="De Benedictis P."/>
            <person name="Joannis T."/>
            <person name="Lombin L.H."/>
            <person name="Cattoli G."/>
        </authorList>
    </citation>
    <scope>NUCLEOTIDE SEQUENCE [LARGE SCALE GENOMIC DNA]</scope>
    <source>
        <strain evidence="1 2">IMI 309357</strain>
    </source>
</reference>
<comment type="caution">
    <text evidence="1">The sequence shown here is derived from an EMBL/GenBank/DDBJ whole genome shotgun (WGS) entry which is preliminary data.</text>
</comment>
<dbReference type="AlphaFoldDB" id="A0A1G4BQM7"/>
<protein>
    <submittedName>
        <fullName evidence="1">Uncharacterized protein</fullName>
    </submittedName>
</protein>